<dbReference type="Proteomes" id="UP000037977">
    <property type="component" value="Unassembled WGS sequence"/>
</dbReference>
<sequence length="67" mass="7888">MYENLGSEDSFDTYSSYQDKLKATIDALNQTLEKKAITFTQFYRFPTEDFHFKECVGRSKWAMNGGW</sequence>
<dbReference type="RefSeq" id="WP_053996145.1">
    <property type="nucleotide sequence ID" value="NZ_CP065643.1"/>
</dbReference>
<evidence type="ECO:0000313" key="1">
    <source>
        <dbReference type="EMBL" id="KOY80907.1"/>
    </source>
</evidence>
<evidence type="ECO:0000313" key="2">
    <source>
        <dbReference type="Proteomes" id="UP000037977"/>
    </source>
</evidence>
<comment type="caution">
    <text evidence="1">The sequence shown here is derived from an EMBL/GenBank/DDBJ whole genome shotgun (WGS) entry which is preliminary data.</text>
</comment>
<organism evidence="1 2">
    <name type="scientific">Lysinibacillus macroides</name>
    <dbReference type="NCBI Taxonomy" id="33935"/>
    <lineage>
        <taxon>Bacteria</taxon>
        <taxon>Bacillati</taxon>
        <taxon>Bacillota</taxon>
        <taxon>Bacilli</taxon>
        <taxon>Bacillales</taxon>
        <taxon>Bacillaceae</taxon>
        <taxon>Lysinibacillus</taxon>
    </lineage>
</organism>
<name>A0A0N1J047_9BACI</name>
<dbReference type="EMBL" id="LGCI01000010">
    <property type="protein sequence ID" value="KOY80907.1"/>
    <property type="molecule type" value="Genomic_DNA"/>
</dbReference>
<keyword evidence="2" id="KW-1185">Reference proteome</keyword>
<dbReference type="AlphaFoldDB" id="A0A0N1J047"/>
<gene>
    <name evidence="1" type="ORF">ADM90_17200</name>
</gene>
<accession>A0A0N1J047</accession>
<reference evidence="1 2" key="1">
    <citation type="submission" date="2015-07" db="EMBL/GenBank/DDBJ databases">
        <title>Genome sequencing project for genomic taxonomy and phylogenomics of Bacillus-like bacteria.</title>
        <authorList>
            <person name="Liu B."/>
            <person name="Wang J."/>
            <person name="Zhu Y."/>
            <person name="Liu G."/>
            <person name="Chen Q."/>
            <person name="Chen Z."/>
            <person name="Che J."/>
            <person name="Ge C."/>
            <person name="Shi H."/>
            <person name="Pan Z."/>
            <person name="Liu X."/>
        </authorList>
    </citation>
    <scope>NUCLEOTIDE SEQUENCE [LARGE SCALE GENOMIC DNA]</scope>
    <source>
        <strain evidence="1 2">DSM 54</strain>
    </source>
</reference>
<proteinExistence type="predicted"/>
<protein>
    <submittedName>
        <fullName evidence="1">Uncharacterized protein</fullName>
    </submittedName>
</protein>
<dbReference type="PATRIC" id="fig|33935.3.peg.2218"/>